<dbReference type="PANTHER" id="PTHR47114:SF2">
    <property type="entry name" value="OLIGODENDROCYTE-MYELIN GLYCOPROTEIN"/>
    <property type="match status" value="1"/>
</dbReference>
<accession>A0A1C3XGY4</accession>
<feature type="region of interest" description="Disordered" evidence="4">
    <location>
        <begin position="146"/>
        <end position="192"/>
    </location>
</feature>
<dbReference type="InterPro" id="IPR032675">
    <property type="entry name" value="LRR_dom_sf"/>
</dbReference>
<dbReference type="SUPFAM" id="SSF52058">
    <property type="entry name" value="L domain-like"/>
    <property type="match status" value="1"/>
</dbReference>
<evidence type="ECO:0000256" key="1">
    <source>
        <dbReference type="ARBA" id="ARBA00009868"/>
    </source>
</evidence>
<name>A0A1C3XGY4_9BRAD</name>
<gene>
    <name evidence="5" type="ORF">GA0061099_10188</name>
</gene>
<dbReference type="Gene3D" id="3.80.10.10">
    <property type="entry name" value="Ribonuclease Inhibitor"/>
    <property type="match status" value="1"/>
</dbReference>
<evidence type="ECO:0000256" key="3">
    <source>
        <dbReference type="ARBA" id="ARBA00022737"/>
    </source>
</evidence>
<evidence type="ECO:0000256" key="4">
    <source>
        <dbReference type="SAM" id="MobiDB-lite"/>
    </source>
</evidence>
<dbReference type="AlphaFoldDB" id="A0A1C3XGY4"/>
<evidence type="ECO:0000256" key="2">
    <source>
        <dbReference type="ARBA" id="ARBA00022614"/>
    </source>
</evidence>
<dbReference type="PANTHER" id="PTHR47114">
    <property type="match status" value="1"/>
</dbReference>
<organism evidence="5 6">
    <name type="scientific">Bradyrhizobium yuanmingense</name>
    <dbReference type="NCBI Taxonomy" id="108015"/>
    <lineage>
        <taxon>Bacteria</taxon>
        <taxon>Pseudomonadati</taxon>
        <taxon>Pseudomonadota</taxon>
        <taxon>Alphaproteobacteria</taxon>
        <taxon>Hyphomicrobiales</taxon>
        <taxon>Nitrobacteraceae</taxon>
        <taxon>Bradyrhizobium</taxon>
    </lineage>
</organism>
<keyword evidence="2" id="KW-0433">Leucine-rich repeat</keyword>
<dbReference type="EMBL" id="FMAE01000018">
    <property type="protein sequence ID" value="SCB51425.1"/>
    <property type="molecule type" value="Genomic_DNA"/>
</dbReference>
<dbReference type="RefSeq" id="WP_050996249.1">
    <property type="nucleotide sequence ID" value="NZ_FMAE01000018.1"/>
</dbReference>
<sequence>MSTTISWQASPTPSKTVQELDARGNRLTHLPRLPAGLQRLNVEYNQLADLPEPLPAEFEWLSASHNRLTSLPEAVSHQLLWFGASNNLLTSVRETLLTHLGRESSVNLENNPLADWVQAGQATAMPDTMPALRFSSRSPLERWKFSRGRYKRSPRTGSRASPRQWPLGSTSPMRRGPRTMHRFLDGLRGTVN</sequence>
<feature type="compositionally biased region" description="Polar residues" evidence="4">
    <location>
        <begin position="155"/>
        <end position="172"/>
    </location>
</feature>
<reference evidence="5 6" key="1">
    <citation type="submission" date="2016-08" db="EMBL/GenBank/DDBJ databases">
        <authorList>
            <person name="Seilhamer J.J."/>
        </authorList>
    </citation>
    <scope>NUCLEOTIDE SEQUENCE [LARGE SCALE GENOMIC DNA]</scope>
    <source>
        <strain evidence="5 6">CCBAU 10071</strain>
    </source>
</reference>
<proteinExistence type="inferred from homology"/>
<keyword evidence="3" id="KW-0677">Repeat</keyword>
<dbReference type="SMART" id="SM00364">
    <property type="entry name" value="LRR_BAC"/>
    <property type="match status" value="4"/>
</dbReference>
<comment type="similarity">
    <text evidence="1">Belongs to the LRR-containing bacterial E3 ligase family.</text>
</comment>
<evidence type="ECO:0008006" key="7">
    <source>
        <dbReference type="Google" id="ProtNLM"/>
    </source>
</evidence>
<protein>
    <recommendedName>
        <fullName evidence="7">Leucine rich repeat-containing protein</fullName>
    </recommendedName>
</protein>
<evidence type="ECO:0000313" key="5">
    <source>
        <dbReference type="EMBL" id="SCB51425.1"/>
    </source>
</evidence>
<dbReference type="InterPro" id="IPR051071">
    <property type="entry name" value="LRR-bact_E3_ubiq_ligases"/>
</dbReference>
<evidence type="ECO:0000313" key="6">
    <source>
        <dbReference type="Proteomes" id="UP000183174"/>
    </source>
</evidence>
<dbReference type="Proteomes" id="UP000183174">
    <property type="component" value="Unassembled WGS sequence"/>
</dbReference>